<dbReference type="Pfam" id="PF12701">
    <property type="entry name" value="LSM14"/>
    <property type="match status" value="1"/>
</dbReference>
<sequence length="545" mass="59033">MNGQGEGSAIGAPPLGPPQFVGSRISLLSKMNVRYEGILYSINPQDSTVQLQNVRCYGTEDRIRPDRGPPIPPSNDVYDFIVFRGVDIQDLKVVVPAPMVSPPPPPHQVYPAGTGSGVPPSALIGTPSLPPYSNNAAPPAVHLGMGNYMWPGGGPVQMPPPPPYAYAQHRSDPSSFGQEFAQRGGYRSDLPPVQPGSHNNTGASLPMLSESLPSMPSRLATVPPPVPMNRMDSTTLVVQNGETANTYVDKDLVSTRPSQSESAAAAVSRKPNDTEMISSAQAEENYRRQEGYRSVRRGETTTDGTFSNGTVTGTEQAPASRSRGDRTTSHSSARSASEGTRTQKEAWRNASTRGRGTASLGRKGAPSGGGPAPLQNDAGSEMKTTTSHRSRWKPSELEEFDFESIHEKLQKSLLIEEDLLNKIREQPKKYDKNRSFFDSLGEDPTSQELSARDRPQIATKNGAQHGQGSAENPPSAYQRNVETFGEAAVRFRRHRGRMSGHPRQNQARGQGRSSNKRQMPPRDNERGQGNHQNVGRSDSRPATTA</sequence>
<dbReference type="GO" id="GO:0003729">
    <property type="term" value="F:mRNA binding"/>
    <property type="evidence" value="ECO:0007669"/>
    <property type="project" value="TreeGrafter"/>
</dbReference>
<feature type="compositionally biased region" description="Polar residues" evidence="1">
    <location>
        <begin position="529"/>
        <end position="545"/>
    </location>
</feature>
<comment type="caution">
    <text evidence="3">The sequence shown here is derived from an EMBL/GenBank/DDBJ whole genome shotgun (WGS) entry which is preliminary data.</text>
</comment>
<feature type="compositionally biased region" description="Polar residues" evidence="1">
    <location>
        <begin position="301"/>
        <end position="319"/>
    </location>
</feature>
<dbReference type="InterPro" id="IPR047575">
    <property type="entry name" value="Sm"/>
</dbReference>
<dbReference type="EMBL" id="VWRR01000001">
    <property type="protein sequence ID" value="KAF6005313.1"/>
    <property type="molecule type" value="Genomic_DNA"/>
</dbReference>
<dbReference type="InterPro" id="IPR025609">
    <property type="entry name" value="Lsm14-like_N"/>
</dbReference>
<protein>
    <submittedName>
        <fullName evidence="3">Protein LSM14 A</fullName>
    </submittedName>
</protein>
<organism evidence="3 4">
    <name type="scientific">Cyanidiococcus yangmingshanensis</name>
    <dbReference type="NCBI Taxonomy" id="2690220"/>
    <lineage>
        <taxon>Eukaryota</taxon>
        <taxon>Rhodophyta</taxon>
        <taxon>Bangiophyceae</taxon>
        <taxon>Cyanidiales</taxon>
        <taxon>Cyanidiaceae</taxon>
        <taxon>Cyanidiococcus</taxon>
    </lineage>
</organism>
<feature type="region of interest" description="Disordered" evidence="1">
    <location>
        <begin position="434"/>
        <end position="545"/>
    </location>
</feature>
<feature type="region of interest" description="Disordered" evidence="1">
    <location>
        <begin position="168"/>
        <end position="204"/>
    </location>
</feature>
<proteinExistence type="predicted"/>
<dbReference type="Gene3D" id="2.30.30.100">
    <property type="match status" value="1"/>
</dbReference>
<accession>A0A7J7IQD2</accession>
<gene>
    <name evidence="3" type="primary">LSM14A</name>
    <name evidence="3" type="ORF">F1559_004311</name>
</gene>
<feature type="domain" description="Sm" evidence="2">
    <location>
        <begin position="12"/>
        <end position="97"/>
    </location>
</feature>
<feature type="compositionally biased region" description="Basic and acidic residues" evidence="1">
    <location>
        <begin position="284"/>
        <end position="300"/>
    </location>
</feature>
<dbReference type="PROSITE" id="PS52002">
    <property type="entry name" value="SM"/>
    <property type="match status" value="1"/>
</dbReference>
<dbReference type="GO" id="GO:0033962">
    <property type="term" value="P:P-body assembly"/>
    <property type="evidence" value="ECO:0007669"/>
    <property type="project" value="TreeGrafter"/>
</dbReference>
<dbReference type="SUPFAM" id="SSF50182">
    <property type="entry name" value="Sm-like ribonucleoproteins"/>
    <property type="match status" value="1"/>
</dbReference>
<evidence type="ECO:0000313" key="4">
    <source>
        <dbReference type="Proteomes" id="UP000530660"/>
    </source>
</evidence>
<dbReference type="AlphaFoldDB" id="A0A7J7IQD2"/>
<evidence type="ECO:0000313" key="3">
    <source>
        <dbReference type="EMBL" id="KAF6005313.1"/>
    </source>
</evidence>
<feature type="compositionally biased region" description="Polar residues" evidence="1">
    <location>
        <begin position="502"/>
        <end position="517"/>
    </location>
</feature>
<feature type="compositionally biased region" description="Basic residues" evidence="1">
    <location>
        <begin position="490"/>
        <end position="500"/>
    </location>
</feature>
<evidence type="ECO:0000259" key="2">
    <source>
        <dbReference type="PROSITE" id="PS52002"/>
    </source>
</evidence>
<dbReference type="SMART" id="SM01271">
    <property type="entry name" value="LSM14"/>
    <property type="match status" value="1"/>
</dbReference>
<dbReference type="CDD" id="cd01736">
    <property type="entry name" value="LSm14_N"/>
    <property type="match status" value="1"/>
</dbReference>
<dbReference type="GO" id="GO:0034063">
    <property type="term" value="P:stress granule assembly"/>
    <property type="evidence" value="ECO:0007669"/>
    <property type="project" value="TreeGrafter"/>
</dbReference>
<dbReference type="Proteomes" id="UP000530660">
    <property type="component" value="Unassembled WGS sequence"/>
</dbReference>
<feature type="region of interest" description="Disordered" evidence="1">
    <location>
        <begin position="248"/>
        <end position="394"/>
    </location>
</feature>
<dbReference type="InterPro" id="IPR010920">
    <property type="entry name" value="LSM_dom_sf"/>
</dbReference>
<dbReference type="GO" id="GO:0000932">
    <property type="term" value="C:P-body"/>
    <property type="evidence" value="ECO:0007669"/>
    <property type="project" value="TreeGrafter"/>
</dbReference>
<dbReference type="PANTHER" id="PTHR13586:SF0">
    <property type="entry name" value="TRAILER HITCH, ISOFORM H"/>
    <property type="match status" value="1"/>
</dbReference>
<evidence type="ECO:0000256" key="1">
    <source>
        <dbReference type="SAM" id="MobiDB-lite"/>
    </source>
</evidence>
<name>A0A7J7IQD2_9RHOD</name>
<dbReference type="OrthoDB" id="21539at2759"/>
<reference evidence="3 4" key="1">
    <citation type="journal article" date="2020" name="J. Phycol.">
        <title>Comparative genome analysis reveals Cyanidiococcus gen. nov., a new extremophilic red algal genus sister to Cyanidioschyzon (Cyanidioschyzonaceae, Rhodophyta).</title>
        <authorList>
            <person name="Liu S.-L."/>
            <person name="Chiang Y.-R."/>
            <person name="Yoon H.S."/>
            <person name="Fu H.-Y."/>
        </authorList>
    </citation>
    <scope>NUCLEOTIDE SEQUENCE [LARGE SCALE GENOMIC DNA]</scope>
    <source>
        <strain evidence="3 4">THAL066</strain>
    </source>
</reference>
<feature type="compositionally biased region" description="Polar residues" evidence="1">
    <location>
        <begin position="458"/>
        <end position="481"/>
    </location>
</feature>
<dbReference type="PANTHER" id="PTHR13586">
    <property type="entry name" value="SCD6 PROTEIN-RELATED"/>
    <property type="match status" value="1"/>
</dbReference>
<keyword evidence="4" id="KW-1185">Reference proteome</keyword>